<protein>
    <submittedName>
        <fullName evidence="2">Nucleoside-diphosphate-sugar epimerase</fullName>
    </submittedName>
</protein>
<dbReference type="InterPro" id="IPR036291">
    <property type="entry name" value="NAD(P)-bd_dom_sf"/>
</dbReference>
<gene>
    <name evidence="2" type="ORF">UO65_6469</name>
</gene>
<sequence>MTRLRAGGHTAVAVARTPREGIDHAVDATTAEVQTWLPLLTGCDGVVFAAGADDREVPARPAYSAFHAGNVVPVVTLLTAARQAGVTRAVVLGSYFTHFNREHPEWDLAGAHPYIRSRVAQAAEGRTAAGPGLPVAVVEVPFVFGRAGERFPAWAEGLVGWVSSKSPLLAPTGGTAVTTAETVADIAVDALEAASGADLPAADGNLTWAEMIGGLAAAAGSPRPVKVLPAAAFRLALRLTALRYRFSRKEPGLHPTRLADLLLRHLHLTATGTRPIDPAMVETVEAVREKR</sequence>
<proteinExistence type="predicted"/>
<name>W7IBU7_9PSEU</name>
<dbReference type="InterPro" id="IPR051783">
    <property type="entry name" value="NAD(P)-dependent_oxidoreduct"/>
</dbReference>
<dbReference type="Proteomes" id="UP000019277">
    <property type="component" value="Unassembled WGS sequence"/>
</dbReference>
<dbReference type="InterPro" id="IPR016040">
    <property type="entry name" value="NAD(P)-bd_dom"/>
</dbReference>
<dbReference type="Gene3D" id="3.40.50.720">
    <property type="entry name" value="NAD(P)-binding Rossmann-like Domain"/>
    <property type="match status" value="1"/>
</dbReference>
<dbReference type="PANTHER" id="PTHR48079:SF6">
    <property type="entry name" value="NAD(P)-BINDING DOMAIN-CONTAINING PROTEIN-RELATED"/>
    <property type="match status" value="1"/>
</dbReference>
<dbReference type="eggNOG" id="COG0451">
    <property type="taxonomic scope" value="Bacteria"/>
</dbReference>
<organism evidence="2 3">
    <name type="scientific">Actinokineospora spheciospongiae</name>
    <dbReference type="NCBI Taxonomy" id="909613"/>
    <lineage>
        <taxon>Bacteria</taxon>
        <taxon>Bacillati</taxon>
        <taxon>Actinomycetota</taxon>
        <taxon>Actinomycetes</taxon>
        <taxon>Pseudonocardiales</taxon>
        <taxon>Pseudonocardiaceae</taxon>
        <taxon>Actinokineospora</taxon>
    </lineage>
</organism>
<dbReference type="EMBL" id="AYXG01000245">
    <property type="protein sequence ID" value="EWC58260.1"/>
    <property type="molecule type" value="Genomic_DNA"/>
</dbReference>
<dbReference type="SUPFAM" id="SSF51735">
    <property type="entry name" value="NAD(P)-binding Rossmann-fold domains"/>
    <property type="match status" value="1"/>
</dbReference>
<reference evidence="2 3" key="1">
    <citation type="journal article" date="2014" name="Genome Announc.">
        <title>Draft Genome Sequence of the Antitrypanosomally Active Sponge-Associated Bacterium Actinokineospora sp. Strain EG49.</title>
        <authorList>
            <person name="Harjes J."/>
            <person name="Ryu T."/>
            <person name="Abdelmohsen U.R."/>
            <person name="Moitinho-Silva L."/>
            <person name="Horn H."/>
            <person name="Ravasi T."/>
            <person name="Hentschel U."/>
        </authorList>
    </citation>
    <scope>NUCLEOTIDE SEQUENCE [LARGE SCALE GENOMIC DNA]</scope>
    <source>
        <strain evidence="2 3">EG49</strain>
    </source>
</reference>
<dbReference type="PANTHER" id="PTHR48079">
    <property type="entry name" value="PROTEIN YEEZ"/>
    <property type="match status" value="1"/>
</dbReference>
<accession>W7IBU7</accession>
<dbReference type="AlphaFoldDB" id="W7IBU7"/>
<evidence type="ECO:0000313" key="2">
    <source>
        <dbReference type="EMBL" id="EWC58260.1"/>
    </source>
</evidence>
<keyword evidence="3" id="KW-1185">Reference proteome</keyword>
<dbReference type="GO" id="GO:0005737">
    <property type="term" value="C:cytoplasm"/>
    <property type="evidence" value="ECO:0007669"/>
    <property type="project" value="TreeGrafter"/>
</dbReference>
<dbReference type="GO" id="GO:0004029">
    <property type="term" value="F:aldehyde dehydrogenase (NAD+) activity"/>
    <property type="evidence" value="ECO:0007669"/>
    <property type="project" value="TreeGrafter"/>
</dbReference>
<dbReference type="Pfam" id="PF13460">
    <property type="entry name" value="NAD_binding_10"/>
    <property type="match status" value="1"/>
</dbReference>
<comment type="caution">
    <text evidence="2">The sequence shown here is derived from an EMBL/GenBank/DDBJ whole genome shotgun (WGS) entry which is preliminary data.</text>
</comment>
<evidence type="ECO:0000259" key="1">
    <source>
        <dbReference type="Pfam" id="PF13460"/>
    </source>
</evidence>
<feature type="domain" description="NAD(P)-binding" evidence="1">
    <location>
        <begin position="5"/>
        <end position="122"/>
    </location>
</feature>
<evidence type="ECO:0000313" key="3">
    <source>
        <dbReference type="Proteomes" id="UP000019277"/>
    </source>
</evidence>
<dbReference type="STRING" id="909613.UO65_6469"/>